<reference evidence="1" key="1">
    <citation type="submission" date="2023-03" db="UniProtKB">
        <authorList>
            <consortium name="EnsemblPlants"/>
        </authorList>
    </citation>
    <scope>IDENTIFICATION</scope>
</reference>
<organism evidence="1">
    <name type="scientific">Cucumis melo</name>
    <name type="common">Muskmelon</name>
    <dbReference type="NCBI Taxonomy" id="3656"/>
    <lineage>
        <taxon>Eukaryota</taxon>
        <taxon>Viridiplantae</taxon>
        <taxon>Streptophyta</taxon>
        <taxon>Embryophyta</taxon>
        <taxon>Tracheophyta</taxon>
        <taxon>Spermatophyta</taxon>
        <taxon>Magnoliopsida</taxon>
        <taxon>eudicotyledons</taxon>
        <taxon>Gunneridae</taxon>
        <taxon>Pentapetalae</taxon>
        <taxon>rosids</taxon>
        <taxon>fabids</taxon>
        <taxon>Cucurbitales</taxon>
        <taxon>Cucurbitaceae</taxon>
        <taxon>Benincaseae</taxon>
        <taxon>Cucumis</taxon>
    </lineage>
</organism>
<dbReference type="EnsemblPlants" id="MELO3C030804.2.1">
    <property type="protein sequence ID" value="MELO3C030804.2.1"/>
    <property type="gene ID" value="MELO3C030804.2"/>
</dbReference>
<proteinExistence type="predicted"/>
<accession>A0A9I9E9V7</accession>
<evidence type="ECO:0000313" key="1">
    <source>
        <dbReference type="EnsemblPlants" id="MELO3C030804.2.1"/>
    </source>
</evidence>
<sequence length="71" mass="8385">MKIKSQYLQQRMPSKERKLLMLLCEAMDQLKQTCTLSGQRASDKQAYKNTTTYYSMSFITKHHLHSNKLND</sequence>
<dbReference type="AlphaFoldDB" id="A0A9I9E9V7"/>
<dbReference type="Gramene" id="MELO3C030804.2.1">
    <property type="protein sequence ID" value="MELO3C030804.2.1"/>
    <property type="gene ID" value="MELO3C030804.2"/>
</dbReference>
<name>A0A9I9E9V7_CUCME</name>
<protein>
    <submittedName>
        <fullName evidence="1">Uncharacterized protein</fullName>
    </submittedName>
</protein>